<gene>
    <name evidence="1" type="ORF">sscle_08g065620</name>
</gene>
<dbReference type="EMBL" id="CP017821">
    <property type="protein sequence ID" value="APA11792.1"/>
    <property type="molecule type" value="Genomic_DNA"/>
</dbReference>
<dbReference type="OrthoDB" id="3536823at2759"/>
<accession>A0A1D9QAK0</accession>
<dbReference type="AlphaFoldDB" id="A0A1D9QAK0"/>
<evidence type="ECO:0000313" key="2">
    <source>
        <dbReference type="Proteomes" id="UP000177798"/>
    </source>
</evidence>
<proteinExistence type="predicted"/>
<sequence>MMSSQAMKFPVNISQANRPFCTCCTYDKLLLQLQQTSLYSEYSESRQDTITEDSSSQSISASHICRSRFSYHNGLAEDLDSTGCFTQRCTCGGENEDSREHDEDGVEEIQIPSLTSPDINRMSINFDIGLKYMDFELYDSQFEECESYHDFCIDPSTSSDRSNLAGLDDYKSSDTFDTPRTSKMSLAQGSFCLPPPNSPTISLNMSDESTISLPTVYPGNFSEALDPDELSGVGEWMCGTMSKPNDLNDLEGELELYRDKDETIGPQSSRKVGQALDTFAISFYGVQ</sequence>
<protein>
    <submittedName>
        <fullName evidence="1">Uncharacterized protein</fullName>
    </submittedName>
</protein>
<dbReference type="KEGG" id="ssl:SS1G_05290"/>
<name>A0A1D9QAK0_SCLS1</name>
<reference evidence="2" key="1">
    <citation type="journal article" date="2017" name="Genome Biol. Evol.">
        <title>The complete genome sequence of the phytopathogenic fungus Sclerotinia sclerotiorum reveals insights into the genome architecture of broad host range pathogens.</title>
        <authorList>
            <person name="Derbyshire M."/>
            <person name="Denton-Giles M."/>
            <person name="Hegedus D."/>
            <person name="Seifbarghy S."/>
            <person name="Rollins J."/>
            <person name="van Kan J."/>
            <person name="Seidl M.F."/>
            <person name="Faino L."/>
            <person name="Mbengue M."/>
            <person name="Navaud O."/>
            <person name="Raffaele S."/>
            <person name="Hammond-Kosack K."/>
            <person name="Heard S."/>
            <person name="Oliver R."/>
        </authorList>
    </citation>
    <scope>NUCLEOTIDE SEQUENCE [LARGE SCALE GENOMIC DNA]</scope>
    <source>
        <strain evidence="2">ATCC 18683 / 1980 / Ss-1</strain>
    </source>
</reference>
<evidence type="ECO:0000313" key="1">
    <source>
        <dbReference type="EMBL" id="APA11792.1"/>
    </source>
</evidence>
<dbReference type="VEuPathDB" id="FungiDB:sscle_08g065620"/>
<dbReference type="Proteomes" id="UP000177798">
    <property type="component" value="Chromosome 8"/>
</dbReference>
<organism evidence="1 2">
    <name type="scientific">Sclerotinia sclerotiorum (strain ATCC 18683 / 1980 / Ss-1)</name>
    <name type="common">White mold</name>
    <name type="synonym">Whetzelinia sclerotiorum</name>
    <dbReference type="NCBI Taxonomy" id="665079"/>
    <lineage>
        <taxon>Eukaryota</taxon>
        <taxon>Fungi</taxon>
        <taxon>Dikarya</taxon>
        <taxon>Ascomycota</taxon>
        <taxon>Pezizomycotina</taxon>
        <taxon>Leotiomycetes</taxon>
        <taxon>Helotiales</taxon>
        <taxon>Sclerotiniaceae</taxon>
        <taxon>Sclerotinia</taxon>
    </lineage>
</organism>
<dbReference type="RefSeq" id="XP_001593862.1">
    <property type="nucleotide sequence ID" value="XM_001593812.1"/>
</dbReference>